<feature type="compositionally biased region" description="Polar residues" evidence="1">
    <location>
        <begin position="38"/>
        <end position="47"/>
    </location>
</feature>
<evidence type="ECO:0000313" key="3">
    <source>
        <dbReference type="EMBL" id="PCI77239.1"/>
    </source>
</evidence>
<comment type="caution">
    <text evidence="3">The sequence shown here is derived from an EMBL/GenBank/DDBJ whole genome shotgun (WGS) entry which is preliminary data.</text>
</comment>
<dbReference type="EMBL" id="NVUL01000047">
    <property type="protein sequence ID" value="PCI77239.1"/>
    <property type="molecule type" value="Genomic_DNA"/>
</dbReference>
<dbReference type="Proteomes" id="UP000218767">
    <property type="component" value="Unassembled WGS sequence"/>
</dbReference>
<evidence type="ECO:0000256" key="1">
    <source>
        <dbReference type="SAM" id="MobiDB-lite"/>
    </source>
</evidence>
<protein>
    <recommendedName>
        <fullName evidence="2">Transcriptional regulator SutA RNAP-binding domain-containing protein</fullName>
    </recommendedName>
</protein>
<evidence type="ECO:0000313" key="4">
    <source>
        <dbReference type="Proteomes" id="UP000218767"/>
    </source>
</evidence>
<reference evidence="4" key="1">
    <citation type="submission" date="2017-08" db="EMBL/GenBank/DDBJ databases">
        <title>A dynamic microbial community with high functional redundancy inhabits the cold, oxic subseafloor aquifer.</title>
        <authorList>
            <person name="Tully B.J."/>
            <person name="Wheat C.G."/>
            <person name="Glazer B.T."/>
            <person name="Huber J.A."/>
        </authorList>
    </citation>
    <scope>NUCLEOTIDE SEQUENCE [LARGE SCALE GENOMIC DNA]</scope>
</reference>
<organism evidence="3 4">
    <name type="scientific">SAR86 cluster bacterium</name>
    <dbReference type="NCBI Taxonomy" id="2030880"/>
    <lineage>
        <taxon>Bacteria</taxon>
        <taxon>Pseudomonadati</taxon>
        <taxon>Pseudomonadota</taxon>
        <taxon>Gammaproteobacteria</taxon>
        <taxon>SAR86 cluster</taxon>
    </lineage>
</organism>
<accession>A0A2A4X535</accession>
<proteinExistence type="predicted"/>
<feature type="region of interest" description="Disordered" evidence="1">
    <location>
        <begin position="29"/>
        <end position="58"/>
    </location>
</feature>
<dbReference type="Pfam" id="PF20661">
    <property type="entry name" value="SutA-RBD"/>
    <property type="match status" value="1"/>
</dbReference>
<name>A0A2A4X535_9GAMM</name>
<evidence type="ECO:0000259" key="2">
    <source>
        <dbReference type="Pfam" id="PF20661"/>
    </source>
</evidence>
<gene>
    <name evidence="3" type="ORF">COB20_08495</name>
</gene>
<feature type="domain" description="Transcriptional regulator SutA RNAP-binding" evidence="2">
    <location>
        <begin position="14"/>
        <end position="42"/>
    </location>
</feature>
<dbReference type="InterPro" id="IPR049191">
    <property type="entry name" value="SutA_RBD"/>
</dbReference>
<sequence length="58" mass="6009">MANKSKKDAAVSNRADLAQHVDAFLKSGGKVQEIPSGVSGQTSTSGPRQIVLSHKTSS</sequence>
<dbReference type="AlphaFoldDB" id="A0A2A4X535"/>